<feature type="transmembrane region" description="Helical" evidence="5">
    <location>
        <begin position="182"/>
        <end position="202"/>
    </location>
</feature>
<keyword evidence="2 5" id="KW-0812">Transmembrane</keyword>
<feature type="transmembrane region" description="Helical" evidence="5">
    <location>
        <begin position="234"/>
        <end position="253"/>
    </location>
</feature>
<dbReference type="Proteomes" id="UP000494206">
    <property type="component" value="Unassembled WGS sequence"/>
</dbReference>
<protein>
    <recommendedName>
        <fullName evidence="8">G-protein coupled receptors family 1 profile domain-containing protein</fullName>
    </recommendedName>
</protein>
<dbReference type="InterPro" id="IPR019408">
    <property type="entry name" value="7TM_GPCR_serpentine_rcpt_Srab"/>
</dbReference>
<gene>
    <name evidence="6" type="ORF">CBOVIS_LOCUS7990</name>
</gene>
<accession>A0A8S1EWM6</accession>
<dbReference type="InterPro" id="IPR052860">
    <property type="entry name" value="NRL-GPCR1"/>
</dbReference>
<evidence type="ECO:0000256" key="2">
    <source>
        <dbReference type="ARBA" id="ARBA00022692"/>
    </source>
</evidence>
<dbReference type="PANTHER" id="PTHR47521">
    <property type="entry name" value="SERPENTINE RECEPTOR, CLASS E (EPSILON)-RELATED"/>
    <property type="match status" value="1"/>
</dbReference>
<evidence type="ECO:0000256" key="5">
    <source>
        <dbReference type="SAM" id="Phobius"/>
    </source>
</evidence>
<comment type="caution">
    <text evidence="6">The sequence shown here is derived from an EMBL/GenBank/DDBJ whole genome shotgun (WGS) entry which is preliminary data.</text>
</comment>
<dbReference type="OrthoDB" id="5853718at2759"/>
<feature type="transmembrane region" description="Helical" evidence="5">
    <location>
        <begin position="138"/>
        <end position="162"/>
    </location>
</feature>
<keyword evidence="4 5" id="KW-0472">Membrane</keyword>
<evidence type="ECO:0000256" key="1">
    <source>
        <dbReference type="ARBA" id="ARBA00004141"/>
    </source>
</evidence>
<name>A0A8S1EWM6_9PELO</name>
<evidence type="ECO:0000256" key="4">
    <source>
        <dbReference type="ARBA" id="ARBA00023136"/>
    </source>
</evidence>
<dbReference type="AlphaFoldDB" id="A0A8S1EWM6"/>
<keyword evidence="3 5" id="KW-1133">Transmembrane helix</keyword>
<feature type="transmembrane region" description="Helical" evidence="5">
    <location>
        <begin position="49"/>
        <end position="67"/>
    </location>
</feature>
<sequence>MDVERVALDTASFALHLMHMIVCILAFLINLLLFYLLTKYTVFHHHMKMIMINLTLAVLASVFYLLIRSSLGVYQIYHKNPMAPTNEPREDVDCAFSETVPRSICLLFFAFPMCLVIERSIASRRFWDYENENLSGGVGAVCFVLWIPTSIDILGFLMQFSLPDSLETCQYSMLKKTFLQRNIMFIIVAFFCLIFTIMFRLLEKENRNSEADYVANHYTTLSVRFQIRENVKTCRFAVSLNLLLFVAFLVFFLFDQNLSDSDLNEHSAAKREYLFFVFPVFATIYAILFIASHPQLINKTKRTFQNLTSSFTQYHEQEKMLS</sequence>
<evidence type="ECO:0008006" key="8">
    <source>
        <dbReference type="Google" id="ProtNLM"/>
    </source>
</evidence>
<dbReference type="Pfam" id="PF10292">
    <property type="entry name" value="7TM_GPCR_Srab"/>
    <property type="match status" value="1"/>
</dbReference>
<dbReference type="GO" id="GO:0016020">
    <property type="term" value="C:membrane"/>
    <property type="evidence" value="ECO:0007669"/>
    <property type="project" value="UniProtKB-SubCell"/>
</dbReference>
<feature type="transmembrane region" description="Helical" evidence="5">
    <location>
        <begin position="99"/>
        <end position="117"/>
    </location>
</feature>
<organism evidence="6 7">
    <name type="scientific">Caenorhabditis bovis</name>
    <dbReference type="NCBI Taxonomy" id="2654633"/>
    <lineage>
        <taxon>Eukaryota</taxon>
        <taxon>Metazoa</taxon>
        <taxon>Ecdysozoa</taxon>
        <taxon>Nematoda</taxon>
        <taxon>Chromadorea</taxon>
        <taxon>Rhabditida</taxon>
        <taxon>Rhabditina</taxon>
        <taxon>Rhabditomorpha</taxon>
        <taxon>Rhabditoidea</taxon>
        <taxon>Rhabditidae</taxon>
        <taxon>Peloderinae</taxon>
        <taxon>Caenorhabditis</taxon>
    </lineage>
</organism>
<evidence type="ECO:0000313" key="6">
    <source>
        <dbReference type="EMBL" id="CAB3405843.1"/>
    </source>
</evidence>
<feature type="transmembrane region" description="Helical" evidence="5">
    <location>
        <begin position="273"/>
        <end position="292"/>
    </location>
</feature>
<proteinExistence type="predicted"/>
<evidence type="ECO:0000313" key="7">
    <source>
        <dbReference type="Proteomes" id="UP000494206"/>
    </source>
</evidence>
<comment type="subcellular location">
    <subcellularLocation>
        <location evidence="1">Membrane</location>
        <topology evidence="1">Multi-pass membrane protein</topology>
    </subcellularLocation>
</comment>
<feature type="transmembrane region" description="Helical" evidence="5">
    <location>
        <begin position="13"/>
        <end position="37"/>
    </location>
</feature>
<keyword evidence="7" id="KW-1185">Reference proteome</keyword>
<dbReference type="Gene3D" id="1.20.1070.10">
    <property type="entry name" value="Rhodopsin 7-helix transmembrane proteins"/>
    <property type="match status" value="1"/>
</dbReference>
<dbReference type="PANTHER" id="PTHR47521:SF7">
    <property type="entry name" value="SERPENTINE RECEPTOR CLASS EPSILON-6"/>
    <property type="match status" value="1"/>
</dbReference>
<reference evidence="6 7" key="1">
    <citation type="submission" date="2020-04" db="EMBL/GenBank/DDBJ databases">
        <authorList>
            <person name="Laetsch R D."/>
            <person name="Stevens L."/>
            <person name="Kumar S."/>
            <person name="Blaxter L. M."/>
        </authorList>
    </citation>
    <scope>NUCLEOTIDE SEQUENCE [LARGE SCALE GENOMIC DNA]</scope>
</reference>
<dbReference type="EMBL" id="CADEPM010000005">
    <property type="protein sequence ID" value="CAB3405843.1"/>
    <property type="molecule type" value="Genomic_DNA"/>
</dbReference>
<evidence type="ECO:0000256" key="3">
    <source>
        <dbReference type="ARBA" id="ARBA00022989"/>
    </source>
</evidence>